<feature type="binding site" evidence="1">
    <location>
        <position position="94"/>
    </location>
    <ligand>
        <name>Zn(2+)</name>
        <dbReference type="ChEBI" id="CHEBI:29105"/>
    </ligand>
</feature>
<keyword evidence="1" id="KW-0862">Zinc</keyword>
<evidence type="ECO:0008006" key="5">
    <source>
        <dbReference type="Google" id="ProtNLM"/>
    </source>
</evidence>
<dbReference type="Pfam" id="PF03637">
    <property type="entry name" value="Mob1_phocein"/>
    <property type="match status" value="1"/>
</dbReference>
<feature type="binding site" evidence="1">
    <location>
        <position position="101"/>
    </location>
    <ligand>
        <name>Zn(2+)</name>
        <dbReference type="ChEBI" id="CHEBI:29105"/>
    </ligand>
</feature>
<feature type="binding site" evidence="1">
    <location>
        <position position="172"/>
    </location>
    <ligand>
        <name>Zn(2+)</name>
        <dbReference type="ChEBI" id="CHEBI:29105"/>
    </ligand>
</feature>
<dbReference type="PANTHER" id="PTHR22599">
    <property type="entry name" value="MPS ONE BINDER KINASE ACTIVATOR-LIKE MOB"/>
    <property type="match status" value="1"/>
</dbReference>
<dbReference type="SMART" id="SM01388">
    <property type="entry name" value="Mob1_phocein"/>
    <property type="match status" value="1"/>
</dbReference>
<dbReference type="InterPro" id="IPR005301">
    <property type="entry name" value="MOB_kinase_act_fam"/>
</dbReference>
<protein>
    <recommendedName>
        <fullName evidence="5">Mob1/phocein</fullName>
    </recommendedName>
</protein>
<keyword evidence="4" id="KW-1185">Reference proteome</keyword>
<feature type="binding site" evidence="1">
    <location>
        <position position="177"/>
    </location>
    <ligand>
        <name>Zn(2+)</name>
        <dbReference type="ChEBI" id="CHEBI:29105"/>
    </ligand>
</feature>
<dbReference type="EMBL" id="CP119934">
    <property type="protein sequence ID" value="WFD01444.1"/>
    <property type="molecule type" value="Genomic_DNA"/>
</dbReference>
<feature type="region of interest" description="Disordered" evidence="2">
    <location>
        <begin position="1"/>
        <end position="23"/>
    </location>
</feature>
<reference evidence="3" key="1">
    <citation type="submission" date="2023-03" db="EMBL/GenBank/DDBJ databases">
        <title>Mating type loci evolution in Malassezia.</title>
        <authorList>
            <person name="Coelho M.A."/>
        </authorList>
    </citation>
    <scope>NUCLEOTIDE SEQUENCE</scope>
    <source>
        <strain evidence="3">CBS 7876</strain>
    </source>
</reference>
<accession>A0AAF0IRT2</accession>
<evidence type="ECO:0000313" key="4">
    <source>
        <dbReference type="Proteomes" id="UP001214603"/>
    </source>
</evidence>
<evidence type="ECO:0000313" key="3">
    <source>
        <dbReference type="EMBL" id="WFD01444.1"/>
    </source>
</evidence>
<gene>
    <name evidence="3" type="ORF">MOBT1_000107</name>
</gene>
<organism evidence="3 4">
    <name type="scientific">Malassezia obtusa</name>
    <dbReference type="NCBI Taxonomy" id="76774"/>
    <lineage>
        <taxon>Eukaryota</taxon>
        <taxon>Fungi</taxon>
        <taxon>Dikarya</taxon>
        <taxon>Basidiomycota</taxon>
        <taxon>Ustilaginomycotina</taxon>
        <taxon>Malasseziomycetes</taxon>
        <taxon>Malasseziales</taxon>
        <taxon>Malasseziaceae</taxon>
        <taxon>Malassezia</taxon>
    </lineage>
</organism>
<dbReference type="AlphaFoldDB" id="A0AAF0IRT2"/>
<dbReference type="Proteomes" id="UP001214603">
    <property type="component" value="Chromosome 1"/>
</dbReference>
<dbReference type="SUPFAM" id="SSF101152">
    <property type="entry name" value="Mob1/phocein"/>
    <property type="match status" value="1"/>
</dbReference>
<evidence type="ECO:0000256" key="2">
    <source>
        <dbReference type="SAM" id="MobiDB-lite"/>
    </source>
</evidence>
<evidence type="ECO:0000256" key="1">
    <source>
        <dbReference type="PIRSR" id="PIRSR605301-1"/>
    </source>
</evidence>
<keyword evidence="1" id="KW-0479">Metal-binding</keyword>
<sequence>MCAERTRRGQTREQVDRRRAEPLDVSEARELPLGAQQYVAALVCADPHHVSAIVPVPQVDGQPAFPEREWIHVQLIQLVRDLNVPWLLALQDACTAQQTTCATMHVGHDVYLCPVHGDGRTCTAFEYIQHALDGIAKQLSSPQAFPPRTSVPNRSVRLFSATCKQIARIFLHIYHHHPALFSQCEASSALYARFRLLSERYALFPIDTLPVEP</sequence>
<proteinExistence type="predicted"/>
<dbReference type="Gene3D" id="1.20.140.30">
    <property type="entry name" value="MOB kinase activator"/>
    <property type="match status" value="1"/>
</dbReference>
<dbReference type="InterPro" id="IPR036703">
    <property type="entry name" value="MOB_kinase_act_sf"/>
</dbReference>
<name>A0AAF0IRT2_9BASI</name>